<evidence type="ECO:0000259" key="3">
    <source>
        <dbReference type="Pfam" id="PF19803"/>
    </source>
</evidence>
<dbReference type="STRING" id="469371.Tbis_3375"/>
<dbReference type="KEGG" id="tbi:Tbis_3375"/>
<evidence type="ECO:0000313" key="4">
    <source>
        <dbReference type="EMBL" id="ADG90065.1"/>
    </source>
</evidence>
<feature type="compositionally biased region" description="Basic and acidic residues" evidence="1">
    <location>
        <begin position="8"/>
        <end position="21"/>
    </location>
</feature>
<dbReference type="HOGENOM" id="CLU_106746_0_0_11"/>
<feature type="transmembrane region" description="Helical" evidence="2">
    <location>
        <begin position="36"/>
        <end position="61"/>
    </location>
</feature>
<feature type="domain" description="DUF6286" evidence="3">
    <location>
        <begin position="96"/>
        <end position="200"/>
    </location>
</feature>
<keyword evidence="2" id="KW-0472">Membrane</keyword>
<evidence type="ECO:0000313" key="5">
    <source>
        <dbReference type="Proteomes" id="UP000006640"/>
    </source>
</evidence>
<dbReference type="AlphaFoldDB" id="D6Y9N4"/>
<dbReference type="eggNOG" id="ENOG5033V3R">
    <property type="taxonomic scope" value="Bacteria"/>
</dbReference>
<evidence type="ECO:0000256" key="2">
    <source>
        <dbReference type="SAM" id="Phobius"/>
    </source>
</evidence>
<dbReference type="Pfam" id="PF19803">
    <property type="entry name" value="DUF6286"/>
    <property type="match status" value="1"/>
</dbReference>
<name>D6Y9N4_THEBD</name>
<dbReference type="OrthoDB" id="3529404at2"/>
<organism evidence="4 5">
    <name type="scientific">Thermobispora bispora (strain ATCC 19993 / DSM 43833 / CBS 139.67 / JCM 10125 / KCTC 9307 / NBRC 14880 / R51)</name>
    <dbReference type="NCBI Taxonomy" id="469371"/>
    <lineage>
        <taxon>Bacteria</taxon>
        <taxon>Bacillati</taxon>
        <taxon>Actinomycetota</taxon>
        <taxon>Actinomycetes</taxon>
        <taxon>Streptosporangiales</taxon>
        <taxon>Streptosporangiaceae</taxon>
        <taxon>Thermobispora</taxon>
    </lineage>
</organism>
<proteinExistence type="predicted"/>
<dbReference type="InterPro" id="IPR046253">
    <property type="entry name" value="DUF6286"/>
</dbReference>
<reference evidence="4 5" key="1">
    <citation type="submission" date="2010-01" db="EMBL/GenBank/DDBJ databases">
        <title>The complete genome of Thermobispora bispora DSM 43833.</title>
        <authorList>
            <consortium name="US DOE Joint Genome Institute (JGI-PGF)"/>
            <person name="Lucas S."/>
            <person name="Copeland A."/>
            <person name="Lapidus A."/>
            <person name="Glavina del Rio T."/>
            <person name="Dalin E."/>
            <person name="Tice H."/>
            <person name="Bruce D."/>
            <person name="Goodwin L."/>
            <person name="Pitluck S."/>
            <person name="Kyrpides N."/>
            <person name="Mavromatis K."/>
            <person name="Ivanova N."/>
            <person name="Mikhailova N."/>
            <person name="Chertkov O."/>
            <person name="Brettin T."/>
            <person name="Detter J.C."/>
            <person name="Han C."/>
            <person name="Larimer F."/>
            <person name="Land M."/>
            <person name="Hauser L."/>
            <person name="Markowitz V."/>
            <person name="Cheng J.-F."/>
            <person name="Hugenholtz P."/>
            <person name="Woyke T."/>
            <person name="Wu D."/>
            <person name="Jando M."/>
            <person name="Schneider S."/>
            <person name="Klenk H.-P."/>
            <person name="Eisen J.A."/>
        </authorList>
    </citation>
    <scope>NUCLEOTIDE SEQUENCE [LARGE SCALE GENOMIC DNA]</scope>
    <source>
        <strain evidence="5">ATCC 19993 / DSM 43833 / CBS 139.67 / JCM 10125 / KCTC 9307 / NBRC 14880 / R51</strain>
    </source>
</reference>
<keyword evidence="5" id="KW-1185">Reference proteome</keyword>
<protein>
    <recommendedName>
        <fullName evidence="3">DUF6286 domain-containing protein</fullName>
    </recommendedName>
</protein>
<dbReference type="Proteomes" id="UP000006640">
    <property type="component" value="Chromosome"/>
</dbReference>
<dbReference type="EMBL" id="CP001874">
    <property type="protein sequence ID" value="ADG90065.1"/>
    <property type="molecule type" value="Genomic_DNA"/>
</dbReference>
<accession>D6Y9N4</accession>
<evidence type="ECO:0000256" key="1">
    <source>
        <dbReference type="SAM" id="MobiDB-lite"/>
    </source>
</evidence>
<sequence>MTAPGPGAERDGGGRSPDGRVARRAARSALRPTRAVPAFLTALVLLVAGVVTAIEVISALLGRPLRLVPYDTVAGWARSTPWNDTRAMAVAGALALLGLLLLLIALVPGRGRMVALRTGDPDLVIAMPRRALAGRLSRVAREAPGVRRARARIRGSQVDVRARTDLRDTATVSERVRQAVDGELERLAPLQRPRVHVRVRGPA</sequence>
<gene>
    <name evidence="4" type="ordered locus">Tbis_3375</name>
</gene>
<feature type="region of interest" description="Disordered" evidence="1">
    <location>
        <begin position="1"/>
        <end position="26"/>
    </location>
</feature>
<keyword evidence="2" id="KW-0812">Transmembrane</keyword>
<feature type="transmembrane region" description="Helical" evidence="2">
    <location>
        <begin position="87"/>
        <end position="107"/>
    </location>
</feature>
<keyword evidence="2" id="KW-1133">Transmembrane helix</keyword>
<dbReference type="RefSeq" id="WP_013133598.1">
    <property type="nucleotide sequence ID" value="NC_014165.1"/>
</dbReference>